<feature type="domain" description="Sporulation stage II protein D amidase enhancer LytB N-terminal" evidence="2">
    <location>
        <begin position="72"/>
        <end position="179"/>
    </location>
</feature>
<name>A0A7Y0EDQ2_9CLOT</name>
<dbReference type="PANTHER" id="PTHR30032:SF4">
    <property type="entry name" value="AMIDASE ENHANCER"/>
    <property type="match status" value="1"/>
</dbReference>
<dbReference type="InterPro" id="IPR013693">
    <property type="entry name" value="SpoIID/LytB_N"/>
</dbReference>
<dbReference type="RefSeq" id="WP_169296150.1">
    <property type="nucleotide sequence ID" value="NZ_JABBNI010000006.1"/>
</dbReference>
<dbReference type="InterPro" id="IPR014225">
    <property type="entry name" value="Spore_II_D_firmicutes"/>
</dbReference>
<evidence type="ECO:0000259" key="2">
    <source>
        <dbReference type="Pfam" id="PF08486"/>
    </source>
</evidence>
<dbReference type="AlphaFoldDB" id="A0A7Y0EDQ2"/>
<dbReference type="GO" id="GO:0030435">
    <property type="term" value="P:sporulation resulting in formation of a cellular spore"/>
    <property type="evidence" value="ECO:0007669"/>
    <property type="project" value="InterPro"/>
</dbReference>
<dbReference type="EMBL" id="JABBNI010000006">
    <property type="protein sequence ID" value="NMM61537.1"/>
    <property type="molecule type" value="Genomic_DNA"/>
</dbReference>
<organism evidence="3 4">
    <name type="scientific">Clostridium muellerianum</name>
    <dbReference type="NCBI Taxonomy" id="2716538"/>
    <lineage>
        <taxon>Bacteria</taxon>
        <taxon>Bacillati</taxon>
        <taxon>Bacillota</taxon>
        <taxon>Clostridia</taxon>
        <taxon>Eubacteriales</taxon>
        <taxon>Clostridiaceae</taxon>
        <taxon>Clostridium</taxon>
    </lineage>
</organism>
<keyword evidence="1" id="KW-0472">Membrane</keyword>
<protein>
    <submittedName>
        <fullName evidence="3">Stage II sporulation protein D</fullName>
    </submittedName>
</protein>
<dbReference type="GO" id="GO:0030288">
    <property type="term" value="C:outer membrane-bounded periplasmic space"/>
    <property type="evidence" value="ECO:0007669"/>
    <property type="project" value="TreeGrafter"/>
</dbReference>
<accession>A0A7Y0EDQ2</accession>
<evidence type="ECO:0000313" key="4">
    <source>
        <dbReference type="Proteomes" id="UP000537131"/>
    </source>
</evidence>
<dbReference type="PANTHER" id="PTHR30032">
    <property type="entry name" value="N-ACETYLMURAMOYL-L-ALANINE AMIDASE-RELATED"/>
    <property type="match status" value="1"/>
</dbReference>
<dbReference type="Proteomes" id="UP000537131">
    <property type="component" value="Unassembled WGS sequence"/>
</dbReference>
<keyword evidence="4" id="KW-1185">Reference proteome</keyword>
<proteinExistence type="predicted"/>
<gene>
    <name evidence="3" type="primary">spoIID</name>
    <name evidence="3" type="ORF">HBE96_02270</name>
</gene>
<dbReference type="NCBIfam" id="TIGR02870">
    <property type="entry name" value="spore_II_D"/>
    <property type="match status" value="1"/>
</dbReference>
<reference evidence="3 4" key="1">
    <citation type="submission" date="2020-06" db="EMBL/GenBank/DDBJ databases">
        <title>Complete Genome Sequence of Clostridium muelleri sp. nov. P21T, an Acid-Alcohol Producing Acetogen Isolated from Old Hay.</title>
        <authorList>
            <person name="Duncan K.E."/>
            <person name="Tanner R.S."/>
        </authorList>
    </citation>
    <scope>NUCLEOTIDE SEQUENCE [LARGE SCALE GENOMIC DNA]</scope>
    <source>
        <strain evidence="3 4">P21</strain>
    </source>
</reference>
<keyword evidence="1" id="KW-0812">Transmembrane</keyword>
<evidence type="ECO:0000256" key="1">
    <source>
        <dbReference type="SAM" id="Phobius"/>
    </source>
</evidence>
<dbReference type="InterPro" id="IPR013486">
    <property type="entry name" value="SpoIID/LytB"/>
</dbReference>
<evidence type="ECO:0000313" key="3">
    <source>
        <dbReference type="EMBL" id="NMM61537.1"/>
    </source>
</evidence>
<feature type="transmembrane region" description="Helical" evidence="1">
    <location>
        <begin position="12"/>
        <end position="32"/>
    </location>
</feature>
<comment type="caution">
    <text evidence="3">The sequence shown here is derived from an EMBL/GenBank/DDBJ whole genome shotgun (WGS) entry which is preliminary data.</text>
</comment>
<dbReference type="InterPro" id="IPR051922">
    <property type="entry name" value="Bact_Sporulation_Assoc"/>
</dbReference>
<dbReference type="Pfam" id="PF08486">
    <property type="entry name" value="SpoIID"/>
    <property type="match status" value="1"/>
</dbReference>
<dbReference type="NCBIfam" id="TIGR02669">
    <property type="entry name" value="SpoIID_LytB"/>
    <property type="match status" value="1"/>
</dbReference>
<sequence>MKRVSGLMYLKKLMLLIFIGIILVIALSLFILEISEGGIGINRSIPKFLIKSNDVIFNKQNVGDIKIKVYITKENKVEEMCLEEYVKGVVSAEEPVEFSLEALKAQAVAARTFALAHMESFGGHKYKSNTGADVCDTTQCQVFRHKEEQLKLWEANKRDEYWNKISNAVQQTSGEFLVYDNKLVMEPYYFSVSSGKTEDCLDVFSSNLPYLKSVSSLGEEGAYKRESSIKVSYSEFINKISYKYTNCGLSTANIKNEIQIKSRTKGGSIKEMAIGKITISGTEFRSIMGLNSANFNIKYNDTGMEIDCKGYGHGVGMSQWGANAMAKSGSNYKEILKHYYSGVEINKISR</sequence>
<keyword evidence="1" id="KW-1133">Transmembrane helix</keyword>